<dbReference type="InterPro" id="IPR006121">
    <property type="entry name" value="HMA_dom"/>
</dbReference>
<dbReference type="AlphaFoldDB" id="A0A1G6Y9X3"/>
<dbReference type="OrthoDB" id="2721717at2"/>
<dbReference type="EMBL" id="FNAR01000001">
    <property type="protein sequence ID" value="SDD87160.1"/>
    <property type="molecule type" value="Genomic_DNA"/>
</dbReference>
<dbReference type="Pfam" id="PF00403">
    <property type="entry name" value="HMA"/>
    <property type="match status" value="1"/>
</dbReference>
<evidence type="ECO:0000313" key="3">
    <source>
        <dbReference type="EMBL" id="SDD87160.1"/>
    </source>
</evidence>
<name>A0A1G6Y9X3_9BACL</name>
<proteinExistence type="predicted"/>
<dbReference type="STRING" id="426756.SAMN04488126_101362"/>
<dbReference type="Gene3D" id="3.30.70.100">
    <property type="match status" value="1"/>
</dbReference>
<dbReference type="SUPFAM" id="SSF55008">
    <property type="entry name" value="HMA, heavy metal-associated domain"/>
    <property type="match status" value="1"/>
</dbReference>
<protein>
    <submittedName>
        <fullName evidence="3">Copper chaperone CopZ</fullName>
    </submittedName>
</protein>
<evidence type="ECO:0000256" key="1">
    <source>
        <dbReference type="ARBA" id="ARBA00022723"/>
    </source>
</evidence>
<keyword evidence="1" id="KW-0479">Metal-binding</keyword>
<dbReference type="GO" id="GO:0046872">
    <property type="term" value="F:metal ion binding"/>
    <property type="evidence" value="ECO:0007669"/>
    <property type="project" value="UniProtKB-KW"/>
</dbReference>
<gene>
    <name evidence="3" type="ORF">SAMN04488126_101362</name>
</gene>
<evidence type="ECO:0000313" key="4">
    <source>
        <dbReference type="Proteomes" id="UP000198823"/>
    </source>
</evidence>
<dbReference type="Proteomes" id="UP000198823">
    <property type="component" value="Unassembled WGS sequence"/>
</dbReference>
<sequence>MKQVVLQMEALTCPSCIKKIEGALGKMDGVEQAKVLFNSGKVKARFDERKINAEEIERTVTKLGYPVLSKKMSQSAH</sequence>
<organism evidence="3 4">
    <name type="scientific">Bhargavaea beijingensis</name>
    <dbReference type="NCBI Taxonomy" id="426756"/>
    <lineage>
        <taxon>Bacteria</taxon>
        <taxon>Bacillati</taxon>
        <taxon>Bacillota</taxon>
        <taxon>Bacilli</taxon>
        <taxon>Bacillales</taxon>
        <taxon>Caryophanaceae</taxon>
        <taxon>Bhargavaea</taxon>
    </lineage>
</organism>
<dbReference type="CDD" id="cd00371">
    <property type="entry name" value="HMA"/>
    <property type="match status" value="1"/>
</dbReference>
<dbReference type="PROSITE" id="PS50846">
    <property type="entry name" value="HMA_2"/>
    <property type="match status" value="1"/>
</dbReference>
<evidence type="ECO:0000259" key="2">
    <source>
        <dbReference type="PROSITE" id="PS50846"/>
    </source>
</evidence>
<dbReference type="InterPro" id="IPR036163">
    <property type="entry name" value="HMA_dom_sf"/>
</dbReference>
<dbReference type="RefSeq" id="WP_092093856.1">
    <property type="nucleotide sequence ID" value="NZ_FNAR01000001.1"/>
</dbReference>
<reference evidence="3 4" key="1">
    <citation type="submission" date="2016-10" db="EMBL/GenBank/DDBJ databases">
        <authorList>
            <person name="de Groot N.N."/>
        </authorList>
    </citation>
    <scope>NUCLEOTIDE SEQUENCE [LARGE SCALE GENOMIC DNA]</scope>
    <source>
        <strain evidence="3 4">CGMCC 1.6762</strain>
    </source>
</reference>
<dbReference type="FunFam" id="3.30.70.100:FF:000001">
    <property type="entry name" value="ATPase copper transporting beta"/>
    <property type="match status" value="1"/>
</dbReference>
<feature type="domain" description="HMA" evidence="2">
    <location>
        <begin position="2"/>
        <end position="68"/>
    </location>
</feature>
<accession>A0A1G6Y9X3</accession>